<feature type="compositionally biased region" description="Basic residues" evidence="1">
    <location>
        <begin position="76"/>
        <end position="85"/>
    </location>
</feature>
<accession>A0A6J2EY63</accession>
<sequence>MRPPCSWSPVCRAGPQARPPAPPASPGAGAERAPGERRAGLPRGGGRPPCARARGPLPVLASCPPREPAARTLGGRARRRRRRARGGRDATAGSHAGVLQTWPGGAGRTEASARSRSELSDQVLPEPAGRAGHARPPPPRPRGPPWRAPGPGPCDVSPEPVIHSTALLLHILYLQGVVTSFPQHPREPSAAGGPVRQGGDGRDAEGNSSVCVLRL</sequence>
<keyword evidence="2" id="KW-1185">Reference proteome</keyword>
<feature type="region of interest" description="Disordered" evidence="1">
    <location>
        <begin position="1"/>
        <end position="160"/>
    </location>
</feature>
<protein>
    <submittedName>
        <fullName evidence="3">Translation initiation factor IF-2-like</fullName>
    </submittedName>
</protein>
<dbReference type="AlphaFoldDB" id="A0A6J2EY63"/>
<evidence type="ECO:0000313" key="3">
    <source>
        <dbReference type="RefSeq" id="XP_027470523.1"/>
    </source>
</evidence>
<dbReference type="GeneID" id="113934209"/>
<evidence type="ECO:0000256" key="1">
    <source>
        <dbReference type="SAM" id="MobiDB-lite"/>
    </source>
</evidence>
<feature type="compositionally biased region" description="Polar residues" evidence="1">
    <location>
        <begin position="206"/>
        <end position="215"/>
    </location>
</feature>
<gene>
    <name evidence="3" type="primary">LOC113934209</name>
</gene>
<proteinExistence type="predicted"/>
<feature type="region of interest" description="Disordered" evidence="1">
    <location>
        <begin position="184"/>
        <end position="215"/>
    </location>
</feature>
<dbReference type="RefSeq" id="XP_027470523.1">
    <property type="nucleotide sequence ID" value="XM_027614722.1"/>
</dbReference>
<reference evidence="3" key="1">
    <citation type="submission" date="2025-08" db="UniProtKB">
        <authorList>
            <consortium name="RefSeq"/>
        </authorList>
    </citation>
    <scope>IDENTIFICATION</scope>
    <source>
        <tissue evidence="3">Blood</tissue>
    </source>
</reference>
<feature type="compositionally biased region" description="Pro residues" evidence="1">
    <location>
        <begin position="135"/>
        <end position="152"/>
    </location>
</feature>
<organism evidence="2 3">
    <name type="scientific">Zalophus californianus</name>
    <name type="common">California sealion</name>
    <dbReference type="NCBI Taxonomy" id="9704"/>
    <lineage>
        <taxon>Eukaryota</taxon>
        <taxon>Metazoa</taxon>
        <taxon>Chordata</taxon>
        <taxon>Craniata</taxon>
        <taxon>Vertebrata</taxon>
        <taxon>Euteleostomi</taxon>
        <taxon>Mammalia</taxon>
        <taxon>Eutheria</taxon>
        <taxon>Laurasiatheria</taxon>
        <taxon>Carnivora</taxon>
        <taxon>Caniformia</taxon>
        <taxon>Pinnipedia</taxon>
        <taxon>Otariidae</taxon>
        <taxon>Zalophus</taxon>
    </lineage>
</organism>
<dbReference type="KEGG" id="zca:113934209"/>
<dbReference type="Proteomes" id="UP000515165">
    <property type="component" value="Chromosome 13"/>
</dbReference>
<feature type="compositionally biased region" description="Low complexity" evidence="1">
    <location>
        <begin position="48"/>
        <end position="58"/>
    </location>
</feature>
<name>A0A6J2EY63_ZALCA</name>
<evidence type="ECO:0000313" key="2">
    <source>
        <dbReference type="Proteomes" id="UP000515165"/>
    </source>
</evidence>